<dbReference type="InterPro" id="IPR041583">
    <property type="entry name" value="TetR_C_31"/>
</dbReference>
<dbReference type="OrthoDB" id="7506349at2"/>
<accession>A0A0D0IRI4</accession>
<dbReference type="Gene3D" id="1.10.357.10">
    <property type="entry name" value="Tetracycline Repressor, domain 2"/>
    <property type="match status" value="1"/>
</dbReference>
<evidence type="ECO:0000259" key="1">
    <source>
        <dbReference type="Pfam" id="PF17940"/>
    </source>
</evidence>
<dbReference type="AlphaFoldDB" id="A0A0D0IRI4"/>
<dbReference type="InterPro" id="IPR009057">
    <property type="entry name" value="Homeodomain-like_sf"/>
</dbReference>
<name>A0A0D0IRI4_9MICO</name>
<dbReference type="SUPFAM" id="SSF46689">
    <property type="entry name" value="Homeodomain-like"/>
    <property type="match status" value="1"/>
</dbReference>
<dbReference type="EMBL" id="JXSQ01000002">
    <property type="protein sequence ID" value="KIP53577.1"/>
    <property type="molecule type" value="Genomic_DNA"/>
</dbReference>
<reference evidence="2 3" key="1">
    <citation type="submission" date="2015-01" db="EMBL/GenBank/DDBJ databases">
        <title>Draft genome sequence of Leucobacter komagatae strain VKM ST2845.</title>
        <authorList>
            <person name="Karlyshev A.V."/>
            <person name="Kudryashova E.B."/>
        </authorList>
    </citation>
    <scope>NUCLEOTIDE SEQUENCE [LARGE SCALE GENOMIC DNA]</scope>
    <source>
        <strain evidence="2 3">VKM ST2845</strain>
    </source>
</reference>
<gene>
    <name evidence="2" type="ORF">SD72_02650</name>
</gene>
<protein>
    <recommendedName>
        <fullName evidence="1">Tetracyclin repressor-like C-terminal group 31 domain-containing protein</fullName>
    </recommendedName>
</protein>
<dbReference type="Proteomes" id="UP000032120">
    <property type="component" value="Unassembled WGS sequence"/>
</dbReference>
<evidence type="ECO:0000313" key="3">
    <source>
        <dbReference type="Proteomes" id="UP000032120"/>
    </source>
</evidence>
<dbReference type="RefSeq" id="WP_052492406.1">
    <property type="nucleotide sequence ID" value="NZ_JXSQ01000002.1"/>
</dbReference>
<organism evidence="2 3">
    <name type="scientific">Leucobacter komagatae</name>
    <dbReference type="NCBI Taxonomy" id="55969"/>
    <lineage>
        <taxon>Bacteria</taxon>
        <taxon>Bacillati</taxon>
        <taxon>Actinomycetota</taxon>
        <taxon>Actinomycetes</taxon>
        <taxon>Micrococcales</taxon>
        <taxon>Microbacteriaceae</taxon>
        <taxon>Leucobacter</taxon>
    </lineage>
</organism>
<feature type="domain" description="Tetracyclin repressor-like C-terminal group 31" evidence="1">
    <location>
        <begin position="91"/>
        <end position="200"/>
    </location>
</feature>
<dbReference type="Pfam" id="PF17940">
    <property type="entry name" value="TetR_C_31"/>
    <property type="match status" value="1"/>
</dbReference>
<sequence length="205" mass="21477">MGKREASGPERRTIIAGAGMRIIARDGLRALTHRAVDSEAGLAQGSSSYYVPTRSALIELIVRALAERSIAESEEAARSVRSSLGSASGLTVDDFATAIAGLVETFASRAVEMRTRYALLLELDRSDPLHALLSSRSPVQQQSVSVVGEALVGLGVEDASARAAELLALAEALLAHRVVAGDTSSPVTPVVASYLRGVVRARGQE</sequence>
<keyword evidence="3" id="KW-1185">Reference proteome</keyword>
<comment type="caution">
    <text evidence="2">The sequence shown here is derived from an EMBL/GenBank/DDBJ whole genome shotgun (WGS) entry which is preliminary data.</text>
</comment>
<evidence type="ECO:0000313" key="2">
    <source>
        <dbReference type="EMBL" id="KIP53577.1"/>
    </source>
</evidence>
<proteinExistence type="predicted"/>